<dbReference type="InterPro" id="IPR030671">
    <property type="entry name" value="Sec61-beta/Sbh"/>
</dbReference>
<dbReference type="OrthoDB" id="5401193at2759"/>
<keyword evidence="13" id="KW-1185">Reference proteome</keyword>
<feature type="compositionally biased region" description="Low complexity" evidence="10">
    <location>
        <begin position="288"/>
        <end position="310"/>
    </location>
</feature>
<evidence type="ECO:0000256" key="7">
    <source>
        <dbReference type="ARBA" id="ARBA00022989"/>
    </source>
</evidence>
<evidence type="ECO:0000313" key="13">
    <source>
        <dbReference type="Proteomes" id="UP001138500"/>
    </source>
</evidence>
<comment type="caution">
    <text evidence="12">The sequence shown here is derived from an EMBL/GenBank/DDBJ whole genome shotgun (WGS) entry which is preliminary data.</text>
</comment>
<feature type="compositionally biased region" description="Low complexity" evidence="10">
    <location>
        <begin position="403"/>
        <end position="413"/>
    </location>
</feature>
<sequence length="516" mass="54097">MSFYDQEASWQASGRQPSWEQPPPPSRSGTSSALSQPTESGAFASQFEEIDRATDNLMKSGKWYPGAAMAGPTAGPPRRDSMPPVGRGFDGYGGDMRIGGPSRHHSVSEFDSGRPGSAGLQGYYAGQRFPGGRQSEAEQMLQQKRRMAAQRERELRNYHQEQQYNRTAVSGVKTDRSMSPNTMSEDDRRDLIARQHRALYGEGSNIYSTGDGGSARAQSQDVRPVGSQRGTSPLAFDPYGTQAQGGAEASVQMPPRDRQGSTASPAGATQAQQQFSLLNEQQSNRRTSNSSPGGSPPLSGGSKVSGAGVAPIGTRPVQASGPVGLNKRSTTPLTPSSLSYGFSSSDAQNSGVKTDDRSTSSASNPPLEKGVSGLGGWGGNSGVWGGGKNLAVQPSVWDPSLTRPQSSPRPQSPVDTPPTTGSTTARPSSPKAPGGPAAVIRRKAAADRDAKVANARPSSTRAAGAGGSSSTMLRLYTDESPGLKVDPFVVMVLSIGFIISVVALHIIAKITKRFSS</sequence>
<feature type="region of interest" description="Disordered" evidence="10">
    <location>
        <begin position="1"/>
        <end position="469"/>
    </location>
</feature>
<feature type="compositionally biased region" description="Low complexity" evidence="10">
    <location>
        <begin position="329"/>
        <end position="339"/>
    </location>
</feature>
<dbReference type="Pfam" id="PF03911">
    <property type="entry name" value="Sec61_beta"/>
    <property type="match status" value="1"/>
</dbReference>
<feature type="compositionally biased region" description="Polar residues" evidence="10">
    <location>
        <begin position="8"/>
        <end position="19"/>
    </location>
</feature>
<feature type="compositionally biased region" description="Basic and acidic residues" evidence="10">
    <location>
        <begin position="149"/>
        <end position="159"/>
    </location>
</feature>
<feature type="compositionally biased region" description="Gly residues" evidence="10">
    <location>
        <begin position="88"/>
        <end position="97"/>
    </location>
</feature>
<dbReference type="PANTHER" id="PTHR13509">
    <property type="entry name" value="SEC61 SUBUNIT BETA"/>
    <property type="match status" value="1"/>
</dbReference>
<proteinExistence type="inferred from homology"/>
<evidence type="ECO:0000256" key="11">
    <source>
        <dbReference type="SAM" id="Phobius"/>
    </source>
</evidence>
<name>A0A9W7W6M3_9PEZI</name>
<evidence type="ECO:0000256" key="6">
    <source>
        <dbReference type="ARBA" id="ARBA00022927"/>
    </source>
</evidence>
<feature type="transmembrane region" description="Helical" evidence="11">
    <location>
        <begin position="488"/>
        <end position="508"/>
    </location>
</feature>
<feature type="compositionally biased region" description="Gly residues" evidence="10">
    <location>
        <begin position="372"/>
        <end position="388"/>
    </location>
</feature>
<feature type="compositionally biased region" description="Polar residues" evidence="10">
    <location>
        <begin position="27"/>
        <end position="39"/>
    </location>
</feature>
<evidence type="ECO:0000256" key="3">
    <source>
        <dbReference type="ARBA" id="ARBA00022448"/>
    </source>
</evidence>
<feature type="compositionally biased region" description="Low complexity" evidence="10">
    <location>
        <begin position="425"/>
        <end position="439"/>
    </location>
</feature>
<evidence type="ECO:0000256" key="9">
    <source>
        <dbReference type="ARBA" id="ARBA00023136"/>
    </source>
</evidence>
<feature type="compositionally biased region" description="Polar residues" evidence="10">
    <location>
        <begin position="260"/>
        <end position="287"/>
    </location>
</feature>
<comment type="similarity">
    <text evidence="2">Belongs to the SEC61-beta family.</text>
</comment>
<evidence type="ECO:0000256" key="8">
    <source>
        <dbReference type="ARBA" id="ARBA00023010"/>
    </source>
</evidence>
<organism evidence="12 13">
    <name type="scientific">Teratosphaeria destructans</name>
    <dbReference type="NCBI Taxonomy" id="418781"/>
    <lineage>
        <taxon>Eukaryota</taxon>
        <taxon>Fungi</taxon>
        <taxon>Dikarya</taxon>
        <taxon>Ascomycota</taxon>
        <taxon>Pezizomycotina</taxon>
        <taxon>Dothideomycetes</taxon>
        <taxon>Dothideomycetidae</taxon>
        <taxon>Mycosphaerellales</taxon>
        <taxon>Teratosphaeriaceae</taxon>
        <taxon>Teratosphaeria</taxon>
    </lineage>
</organism>
<evidence type="ECO:0000313" key="12">
    <source>
        <dbReference type="EMBL" id="KAH9845042.1"/>
    </source>
</evidence>
<keyword evidence="4 11" id="KW-0812">Transmembrane</keyword>
<comment type="subcellular location">
    <subcellularLocation>
        <location evidence="1">Endoplasmic reticulum membrane</location>
        <topology evidence="1">Single-pass membrane protein</topology>
    </subcellularLocation>
</comment>
<evidence type="ECO:0000256" key="1">
    <source>
        <dbReference type="ARBA" id="ARBA00004389"/>
    </source>
</evidence>
<evidence type="ECO:0000256" key="2">
    <source>
        <dbReference type="ARBA" id="ARBA00006103"/>
    </source>
</evidence>
<reference evidence="12 13" key="2">
    <citation type="journal article" date="2021" name="Curr. Genet.">
        <title>Genetic response to nitrogen starvation in the aggressive Eucalyptus foliar pathogen Teratosphaeria destructans.</title>
        <authorList>
            <person name="Havenga M."/>
            <person name="Wingfield B.D."/>
            <person name="Wingfield M.J."/>
            <person name="Dreyer L.L."/>
            <person name="Roets F."/>
            <person name="Aylward J."/>
        </authorList>
    </citation>
    <scope>NUCLEOTIDE SEQUENCE [LARGE SCALE GENOMIC DNA]</scope>
    <source>
        <strain evidence="12">CMW44962</strain>
    </source>
</reference>
<keyword evidence="6" id="KW-0653">Protein transport</keyword>
<reference evidence="12 13" key="1">
    <citation type="journal article" date="2018" name="IMA Fungus">
        <title>IMA Genome-F 10: Nine draft genome sequences of Claviceps purpurea s.lat., including C. arundinis, C. humidiphila, and C. cf. spartinae, pseudomolecules for the pitch canker pathogen Fusarium circinatum, draft genome of Davidsoniella eucalypti, Grosmannia galeiformis, Quambalaria eucalypti, and Teratosphaeria destructans.</title>
        <authorList>
            <person name="Wingfield B.D."/>
            <person name="Liu M."/>
            <person name="Nguyen H.D."/>
            <person name="Lane F.A."/>
            <person name="Morgan S.W."/>
            <person name="De Vos L."/>
            <person name="Wilken P.M."/>
            <person name="Duong T.A."/>
            <person name="Aylward J."/>
            <person name="Coetzee M.P."/>
            <person name="Dadej K."/>
            <person name="De Beer Z.W."/>
            <person name="Findlay W."/>
            <person name="Havenga M."/>
            <person name="Kolarik M."/>
            <person name="Menzies J.G."/>
            <person name="Naidoo K."/>
            <person name="Pochopski O."/>
            <person name="Shoukouhi P."/>
            <person name="Santana Q.C."/>
            <person name="Seifert K.A."/>
            <person name="Soal N."/>
            <person name="Steenkamp E.T."/>
            <person name="Tatham C.T."/>
            <person name="van der Nest M.A."/>
            <person name="Wingfield M.J."/>
        </authorList>
    </citation>
    <scope>NUCLEOTIDE SEQUENCE [LARGE SCALE GENOMIC DNA]</scope>
    <source>
        <strain evidence="12">CMW44962</strain>
    </source>
</reference>
<feature type="compositionally biased region" description="Polar residues" evidence="10">
    <location>
        <begin position="340"/>
        <end position="352"/>
    </location>
</feature>
<gene>
    <name evidence="12" type="ORF">Tdes44962_MAKER06901</name>
</gene>
<evidence type="ECO:0000256" key="10">
    <source>
        <dbReference type="SAM" id="MobiDB-lite"/>
    </source>
</evidence>
<evidence type="ECO:0000256" key="4">
    <source>
        <dbReference type="ARBA" id="ARBA00022692"/>
    </source>
</evidence>
<keyword evidence="5" id="KW-0256">Endoplasmic reticulum</keyword>
<keyword evidence="7 11" id="KW-1133">Transmembrane helix</keyword>
<protein>
    <submittedName>
        <fullName evidence="12">Protein transport protein Sec61 subunit beta</fullName>
    </submittedName>
</protein>
<dbReference type="Proteomes" id="UP001138500">
    <property type="component" value="Unassembled WGS sequence"/>
</dbReference>
<keyword evidence="8" id="KW-0811">Translocation</keyword>
<dbReference type="GO" id="GO:0005784">
    <property type="term" value="C:Sec61 translocon complex"/>
    <property type="evidence" value="ECO:0007669"/>
    <property type="project" value="InterPro"/>
</dbReference>
<dbReference type="InterPro" id="IPR016482">
    <property type="entry name" value="SecG/Sec61-beta/Sbh"/>
</dbReference>
<keyword evidence="3" id="KW-0813">Transport</keyword>
<dbReference type="GO" id="GO:0006886">
    <property type="term" value="P:intracellular protein transport"/>
    <property type="evidence" value="ECO:0007669"/>
    <property type="project" value="InterPro"/>
</dbReference>
<evidence type="ECO:0000256" key="5">
    <source>
        <dbReference type="ARBA" id="ARBA00022824"/>
    </source>
</evidence>
<dbReference type="EMBL" id="RIBY02000158">
    <property type="protein sequence ID" value="KAH9845042.1"/>
    <property type="molecule type" value="Genomic_DNA"/>
</dbReference>
<accession>A0A9W7W6M3</accession>
<keyword evidence="9 11" id="KW-0472">Membrane</keyword>
<dbReference type="AlphaFoldDB" id="A0A9W7W6M3"/>